<evidence type="ECO:0000256" key="3">
    <source>
        <dbReference type="ARBA" id="ARBA00022989"/>
    </source>
</evidence>
<dbReference type="GO" id="GO:0055085">
    <property type="term" value="P:transmembrane transport"/>
    <property type="evidence" value="ECO:0007669"/>
    <property type="project" value="InterPro"/>
</dbReference>
<organism evidence="7 8">
    <name type="scientific">Cimex lectularius</name>
    <name type="common">Bed bug</name>
    <name type="synonym">Acanthia lectularia</name>
    <dbReference type="NCBI Taxonomy" id="79782"/>
    <lineage>
        <taxon>Eukaryota</taxon>
        <taxon>Metazoa</taxon>
        <taxon>Ecdysozoa</taxon>
        <taxon>Arthropoda</taxon>
        <taxon>Hexapoda</taxon>
        <taxon>Insecta</taxon>
        <taxon>Pterygota</taxon>
        <taxon>Neoptera</taxon>
        <taxon>Paraneoptera</taxon>
        <taxon>Hemiptera</taxon>
        <taxon>Heteroptera</taxon>
        <taxon>Panheteroptera</taxon>
        <taxon>Cimicomorpha</taxon>
        <taxon>Cimicidae</taxon>
        <taxon>Cimex</taxon>
    </lineage>
</organism>
<accession>A0A8I6TD22</accession>
<feature type="transmembrane region" description="Helical" evidence="5">
    <location>
        <begin position="418"/>
        <end position="450"/>
    </location>
</feature>
<dbReference type="GO" id="GO:0016020">
    <property type="term" value="C:membrane"/>
    <property type="evidence" value="ECO:0007669"/>
    <property type="project" value="UniProtKB-SubCell"/>
</dbReference>
<name>A0A8I6TD22_CIMLE</name>
<evidence type="ECO:0000259" key="6">
    <source>
        <dbReference type="PROSITE" id="PS50801"/>
    </source>
</evidence>
<dbReference type="Pfam" id="PF00916">
    <property type="entry name" value="Sulfate_transp"/>
    <property type="match status" value="1"/>
</dbReference>
<dbReference type="EnsemblMetazoa" id="XM_014385188.2">
    <property type="protein sequence ID" value="XP_014240674.1"/>
    <property type="gene ID" value="LOC106661645"/>
</dbReference>
<feature type="transmembrane region" description="Helical" evidence="5">
    <location>
        <begin position="362"/>
        <end position="382"/>
    </location>
</feature>
<feature type="transmembrane region" description="Helical" evidence="5">
    <location>
        <begin position="61"/>
        <end position="85"/>
    </location>
</feature>
<feature type="transmembrane region" description="Helical" evidence="5">
    <location>
        <begin position="324"/>
        <end position="342"/>
    </location>
</feature>
<dbReference type="KEGG" id="clec:106661645"/>
<evidence type="ECO:0000256" key="1">
    <source>
        <dbReference type="ARBA" id="ARBA00004141"/>
    </source>
</evidence>
<keyword evidence="8" id="KW-1185">Reference proteome</keyword>
<comment type="subcellular location">
    <subcellularLocation>
        <location evidence="1">Membrane</location>
        <topology evidence="1">Multi-pass membrane protein</topology>
    </subcellularLocation>
</comment>
<reference evidence="7" key="1">
    <citation type="submission" date="2022-01" db="UniProtKB">
        <authorList>
            <consortium name="EnsemblMetazoa"/>
        </authorList>
    </citation>
    <scope>IDENTIFICATION</scope>
</reference>
<feature type="transmembrane region" description="Helical" evidence="5">
    <location>
        <begin position="222"/>
        <end position="245"/>
    </location>
</feature>
<dbReference type="RefSeq" id="XP_014240673.1">
    <property type="nucleotide sequence ID" value="XM_014385187.2"/>
</dbReference>
<keyword evidence="2 5" id="KW-0812">Transmembrane</keyword>
<feature type="transmembrane region" description="Helical" evidence="5">
    <location>
        <begin position="389"/>
        <end position="406"/>
    </location>
</feature>
<feature type="transmembrane region" description="Helical" evidence="5">
    <location>
        <begin position="30"/>
        <end position="54"/>
    </location>
</feature>
<feature type="transmembrane region" description="Helical" evidence="5">
    <location>
        <begin position="138"/>
        <end position="161"/>
    </location>
</feature>
<protein>
    <recommendedName>
        <fullName evidence="6">STAS domain-containing protein</fullName>
    </recommendedName>
</protein>
<keyword evidence="3 5" id="KW-1133">Transmembrane helix</keyword>
<dbReference type="OMA" id="TGPMSVT"/>
<dbReference type="Proteomes" id="UP000494040">
    <property type="component" value="Unassembled WGS sequence"/>
</dbReference>
<dbReference type="Pfam" id="PF01740">
    <property type="entry name" value="STAS"/>
    <property type="match status" value="1"/>
</dbReference>
<dbReference type="PROSITE" id="PS50801">
    <property type="entry name" value="STAS"/>
    <property type="match status" value="1"/>
</dbReference>
<dbReference type="AlphaFoldDB" id="A0A8I6TD22"/>
<dbReference type="CDD" id="cd07042">
    <property type="entry name" value="STAS_SulP_like_sulfate_transporter"/>
    <property type="match status" value="1"/>
</dbReference>
<dbReference type="SUPFAM" id="SSF52091">
    <property type="entry name" value="SpoIIaa-like"/>
    <property type="match status" value="1"/>
</dbReference>
<evidence type="ECO:0000256" key="4">
    <source>
        <dbReference type="ARBA" id="ARBA00023136"/>
    </source>
</evidence>
<keyword evidence="4 5" id="KW-0472">Membrane</keyword>
<evidence type="ECO:0000256" key="2">
    <source>
        <dbReference type="ARBA" id="ARBA00022692"/>
    </source>
</evidence>
<dbReference type="OrthoDB" id="288203at2759"/>
<feature type="transmembrane region" description="Helical" evidence="5">
    <location>
        <begin position="181"/>
        <end position="201"/>
    </location>
</feature>
<dbReference type="RefSeq" id="XP_014240674.1">
    <property type="nucleotide sequence ID" value="XM_014385188.2"/>
</dbReference>
<proteinExistence type="predicted"/>
<dbReference type="InterPro" id="IPR011547">
    <property type="entry name" value="SLC26A/SulP_dom"/>
</dbReference>
<evidence type="ECO:0000313" key="8">
    <source>
        <dbReference type="Proteomes" id="UP000494040"/>
    </source>
</evidence>
<sequence length="619" mass="67605">MTVDKAKLKVFLRKRIPIISWLPKYNSETAIADLIAGVTVGLTVMPQALAYAALAGLQPQYGLYSSFIGCFVYTVFGSCKDITIGPTALMSLMTYQQVHNRNPDYAVLLCFLTGCVMLVMTFLRLGVLVEFISQPVTVGFTTATSVIIVVSQVKGLLGLSYDSGDFISTVQKAVMNIHNTRIWDATMGFVCIAILLFLRKIKDFVVVDNLKSTKRQRIIAKSFWLLSTSRNALIVIVCSLLSYFLKNEYGETPFKLTGNVRSGIPPIQFPPFSTTLGNQTVGFTEMVSQLGSSVILVPVIAVLGNVAIAKAFAGGEPVDATQELFTLAGCNLLGSFVSSMPITGSFSRSAVNHASGVRTTMGGVYTGVLLLLALGALTPYFYYIPKASLAAVIICAVIFMIEYEVIKPMWKASRRDIIPMFATFITCLLIGVELGILIGVGINIALLLFYSAKPNIKTEKSQSENGIEYMCVKPNSSIYFPGVEHFRYTVLKAGAAKLPVVIDCSLVESTDFTTAKGISSLLKDFKSRSQALIFVNVHPSLLAVLKPICTQYFVYMSSSHELGSALAELRKYGNPEELTHISTELKELPRRDPDDNKDCEEPLLVTSKPLNIVPHNPEV</sequence>
<feature type="domain" description="STAS" evidence="6">
    <location>
        <begin position="472"/>
        <end position="546"/>
    </location>
</feature>
<feature type="transmembrane region" description="Helical" evidence="5">
    <location>
        <begin position="105"/>
        <end position="126"/>
    </location>
</feature>
<feature type="transmembrane region" description="Helical" evidence="5">
    <location>
        <begin position="290"/>
        <end position="312"/>
    </location>
</feature>
<evidence type="ECO:0000313" key="7">
    <source>
        <dbReference type="EnsemblMetazoa" id="XP_014240670.1"/>
    </source>
</evidence>
<dbReference type="InterPro" id="IPR036513">
    <property type="entry name" value="STAS_dom_sf"/>
</dbReference>
<evidence type="ECO:0000256" key="5">
    <source>
        <dbReference type="SAM" id="Phobius"/>
    </source>
</evidence>
<dbReference type="EnsemblMetazoa" id="XM_014385187.2">
    <property type="protein sequence ID" value="XP_014240673.1"/>
    <property type="gene ID" value="LOC106661645"/>
</dbReference>
<dbReference type="EnsemblMetazoa" id="XM_014385184.2">
    <property type="protein sequence ID" value="XP_014240670.1"/>
    <property type="gene ID" value="LOC106661645"/>
</dbReference>
<dbReference type="InterPro" id="IPR001902">
    <property type="entry name" value="SLC26A/SulP_fam"/>
</dbReference>
<dbReference type="PANTHER" id="PTHR11814">
    <property type="entry name" value="SULFATE TRANSPORTER"/>
    <property type="match status" value="1"/>
</dbReference>
<dbReference type="RefSeq" id="XP_014240670.1">
    <property type="nucleotide sequence ID" value="XM_014385184.2"/>
</dbReference>
<dbReference type="Gene3D" id="3.30.750.24">
    <property type="entry name" value="STAS domain"/>
    <property type="match status" value="1"/>
</dbReference>
<dbReference type="InterPro" id="IPR002645">
    <property type="entry name" value="STAS_dom"/>
</dbReference>
<dbReference type="GeneID" id="106661645"/>